<dbReference type="RefSeq" id="WP_114637829.1">
    <property type="nucleotide sequence ID" value="NZ_JAGWDT010000012.1"/>
</dbReference>
<dbReference type="AlphaFoldDB" id="A0AAW8WI24"/>
<dbReference type="EMBL" id="JAVLAO010000001">
    <property type="protein sequence ID" value="MDT7040085.1"/>
    <property type="molecule type" value="Genomic_DNA"/>
</dbReference>
<evidence type="ECO:0000313" key="2">
    <source>
        <dbReference type="Proteomes" id="UP001263852"/>
    </source>
</evidence>
<reference evidence="1" key="1">
    <citation type="submission" date="2023-08" db="EMBL/GenBank/DDBJ databases">
        <authorList>
            <person name="Page C.A."/>
            <person name="Perez-Diaz I.M."/>
        </authorList>
    </citation>
    <scope>NUCLEOTIDE SEQUENCE</scope>
    <source>
        <strain evidence="1">1.8.9</strain>
    </source>
</reference>
<comment type="caution">
    <text evidence="1">The sequence shown here is derived from an EMBL/GenBank/DDBJ whole genome shotgun (WGS) entry which is preliminary data.</text>
</comment>
<gene>
    <name evidence="1" type="ORF">RI555_14090</name>
</gene>
<dbReference type="Proteomes" id="UP001263852">
    <property type="component" value="Unassembled WGS sequence"/>
</dbReference>
<evidence type="ECO:0000313" key="1">
    <source>
        <dbReference type="EMBL" id="MDT7040085.1"/>
    </source>
</evidence>
<sequence length="123" mass="14304">MKKERIWTVLHGKDLDQLINQAHTAKQGKDYQVNSIQTQYLNNEYVVTVIMERAKPQHYELVEDQWLDGNDSLPAPCRLSDQLKQLAKNGMDFEVVSYTNENRINSDGRDVEYSTALLRVYDV</sequence>
<proteinExistence type="predicted"/>
<protein>
    <recommendedName>
        <fullName evidence="3">DUF806 family protein</fullName>
    </recommendedName>
</protein>
<name>A0AAW8WI24_LACPE</name>
<organism evidence="1 2">
    <name type="scientific">Lactiplantibacillus pentosus</name>
    <name type="common">Lactobacillus pentosus</name>
    <dbReference type="NCBI Taxonomy" id="1589"/>
    <lineage>
        <taxon>Bacteria</taxon>
        <taxon>Bacillati</taxon>
        <taxon>Bacillota</taxon>
        <taxon>Bacilli</taxon>
        <taxon>Lactobacillales</taxon>
        <taxon>Lactobacillaceae</taxon>
        <taxon>Lactiplantibacillus</taxon>
    </lineage>
</organism>
<evidence type="ECO:0008006" key="3">
    <source>
        <dbReference type="Google" id="ProtNLM"/>
    </source>
</evidence>
<accession>A0AAW8WI24</accession>